<dbReference type="NCBIfam" id="TIGR00447">
    <property type="entry name" value="pth"/>
    <property type="match status" value="1"/>
</dbReference>
<dbReference type="Gene3D" id="3.40.50.1470">
    <property type="entry name" value="Peptidyl-tRNA hydrolase"/>
    <property type="match status" value="1"/>
</dbReference>
<evidence type="ECO:0000256" key="3">
    <source>
        <dbReference type="ARBA" id="ARBA00022884"/>
    </source>
</evidence>
<dbReference type="Proteomes" id="UP000294933">
    <property type="component" value="Unassembled WGS sequence"/>
</dbReference>
<organism evidence="4 5">
    <name type="scientific">Rickenella mellea</name>
    <dbReference type="NCBI Taxonomy" id="50990"/>
    <lineage>
        <taxon>Eukaryota</taxon>
        <taxon>Fungi</taxon>
        <taxon>Dikarya</taxon>
        <taxon>Basidiomycota</taxon>
        <taxon>Agaricomycotina</taxon>
        <taxon>Agaricomycetes</taxon>
        <taxon>Hymenochaetales</taxon>
        <taxon>Rickenellaceae</taxon>
        <taxon>Rickenella</taxon>
    </lineage>
</organism>
<dbReference type="EMBL" id="ML170162">
    <property type="protein sequence ID" value="TDL26075.1"/>
    <property type="molecule type" value="Genomic_DNA"/>
</dbReference>
<evidence type="ECO:0000256" key="1">
    <source>
        <dbReference type="ARBA" id="ARBA00022555"/>
    </source>
</evidence>
<evidence type="ECO:0000256" key="2">
    <source>
        <dbReference type="ARBA" id="ARBA00022801"/>
    </source>
</evidence>
<dbReference type="STRING" id="50990.A0A4Y7QF90"/>
<sequence length="193" mass="21114">MQVPRILLVGLGNIPYPNTRHSVGHLVVDSLAARLGARLTNGNGPAEGFFAQTSSELNGQPVDLALYKPMALMNVLGHQVAKVRRATVPSTASMIVIHDDLNLTPATVKRKFGGSPSGHRGVRSVLSKVQSEPFHRLQIGIGRRGDAKEYVLGRLDAFEREFWGPNGEGIDLVWEQIIKIHLDILRALKNSDE</sequence>
<dbReference type="PANTHER" id="PTHR17224:SF1">
    <property type="entry name" value="PEPTIDYL-TRNA HYDROLASE"/>
    <property type="match status" value="1"/>
</dbReference>
<dbReference type="PANTHER" id="PTHR17224">
    <property type="entry name" value="PEPTIDYL-TRNA HYDROLASE"/>
    <property type="match status" value="1"/>
</dbReference>
<dbReference type="AlphaFoldDB" id="A0A4Y7QF90"/>
<gene>
    <name evidence="4" type="ORF">BD410DRAFT_819478</name>
</gene>
<dbReference type="InterPro" id="IPR036416">
    <property type="entry name" value="Pept_tRNA_hydro_sf"/>
</dbReference>
<dbReference type="Pfam" id="PF01195">
    <property type="entry name" value="Pept_tRNA_hydro"/>
    <property type="match status" value="1"/>
</dbReference>
<evidence type="ECO:0000313" key="4">
    <source>
        <dbReference type="EMBL" id="TDL26075.1"/>
    </source>
</evidence>
<dbReference type="OrthoDB" id="1711136at2759"/>
<dbReference type="VEuPathDB" id="FungiDB:BD410DRAFT_819478"/>
<protein>
    <submittedName>
        <fullName evidence="4">Peptidyl-tRNA hydrolase</fullName>
    </submittedName>
</protein>
<dbReference type="InterPro" id="IPR001328">
    <property type="entry name" value="Pept_tRNA_hydro"/>
</dbReference>
<name>A0A4Y7QF90_9AGAM</name>
<evidence type="ECO:0000313" key="5">
    <source>
        <dbReference type="Proteomes" id="UP000294933"/>
    </source>
</evidence>
<reference evidence="4 5" key="1">
    <citation type="submission" date="2018-06" db="EMBL/GenBank/DDBJ databases">
        <title>A transcriptomic atlas of mushroom development highlights an independent origin of complex multicellularity.</title>
        <authorList>
            <consortium name="DOE Joint Genome Institute"/>
            <person name="Krizsan K."/>
            <person name="Almasi E."/>
            <person name="Merenyi Z."/>
            <person name="Sahu N."/>
            <person name="Viragh M."/>
            <person name="Koszo T."/>
            <person name="Mondo S."/>
            <person name="Kiss B."/>
            <person name="Balint B."/>
            <person name="Kues U."/>
            <person name="Barry K."/>
            <person name="Hegedus J.C."/>
            <person name="Henrissat B."/>
            <person name="Johnson J."/>
            <person name="Lipzen A."/>
            <person name="Ohm R."/>
            <person name="Nagy I."/>
            <person name="Pangilinan J."/>
            <person name="Yan J."/>
            <person name="Xiong Y."/>
            <person name="Grigoriev I.V."/>
            <person name="Hibbett D.S."/>
            <person name="Nagy L.G."/>
        </authorList>
    </citation>
    <scope>NUCLEOTIDE SEQUENCE [LARGE SCALE GENOMIC DNA]</scope>
    <source>
        <strain evidence="4 5">SZMC22713</strain>
    </source>
</reference>
<dbReference type="GO" id="GO:0004045">
    <property type="term" value="F:peptidyl-tRNA hydrolase activity"/>
    <property type="evidence" value="ECO:0007669"/>
    <property type="project" value="InterPro"/>
</dbReference>
<proteinExistence type="predicted"/>
<accession>A0A4Y7QF90</accession>
<dbReference type="SUPFAM" id="SSF53178">
    <property type="entry name" value="Peptidyl-tRNA hydrolase-like"/>
    <property type="match status" value="1"/>
</dbReference>
<keyword evidence="3" id="KW-0694">RNA-binding</keyword>
<keyword evidence="2 4" id="KW-0378">Hydrolase</keyword>
<dbReference type="GO" id="GO:0000049">
    <property type="term" value="F:tRNA binding"/>
    <property type="evidence" value="ECO:0007669"/>
    <property type="project" value="UniProtKB-KW"/>
</dbReference>
<keyword evidence="1" id="KW-0820">tRNA-binding</keyword>
<keyword evidence="5" id="KW-1185">Reference proteome</keyword>